<dbReference type="SMART" id="SM00268">
    <property type="entry name" value="ACTIN"/>
    <property type="match status" value="1"/>
</dbReference>
<evidence type="ECO:0000313" key="3">
    <source>
        <dbReference type="Proteomes" id="UP001150062"/>
    </source>
</evidence>
<name>A0ABQ8YW65_9EUKA</name>
<dbReference type="Gene3D" id="3.90.640.10">
    <property type="entry name" value="Actin, Chain A, domain 4"/>
    <property type="match status" value="1"/>
</dbReference>
<dbReference type="PANTHER" id="PTHR11937">
    <property type="entry name" value="ACTIN"/>
    <property type="match status" value="1"/>
</dbReference>
<dbReference type="Proteomes" id="UP001150062">
    <property type="component" value="Unassembled WGS sequence"/>
</dbReference>
<accession>A0ABQ8YW65</accession>
<dbReference type="InterPro" id="IPR043129">
    <property type="entry name" value="ATPase_NBD"/>
</dbReference>
<dbReference type="PRINTS" id="PR00190">
    <property type="entry name" value="ACTIN"/>
</dbReference>
<reference evidence="2" key="1">
    <citation type="submission" date="2022-08" db="EMBL/GenBank/DDBJ databases">
        <title>Novel sulfate-reducing endosymbionts in the free-living metamonad Anaeramoeba.</title>
        <authorList>
            <person name="Jerlstrom-Hultqvist J."/>
            <person name="Cepicka I."/>
            <person name="Gallot-Lavallee L."/>
            <person name="Salas-Leiva D."/>
            <person name="Curtis B.A."/>
            <person name="Zahonova K."/>
            <person name="Pipaliya S."/>
            <person name="Dacks J."/>
            <person name="Roger A.J."/>
        </authorList>
    </citation>
    <scope>NUCLEOTIDE SEQUENCE</scope>
    <source>
        <strain evidence="2">Schooner1</strain>
    </source>
</reference>
<dbReference type="Pfam" id="PF00022">
    <property type="entry name" value="Actin"/>
    <property type="match status" value="1"/>
</dbReference>
<gene>
    <name evidence="2" type="ORF">M0813_00008</name>
</gene>
<keyword evidence="3" id="KW-1185">Reference proteome</keyword>
<comment type="similarity">
    <text evidence="1">Belongs to the actin family.</text>
</comment>
<sequence>MRSKKIVIDNGSGSIRSGWEGDELPFAVFPSVVGKVGNADLYEENNKKYYIGDEAQSKRGILALNHPIKRGLITDWEDMERIWHHTFYKALRVAPEECYVFLTEPPNNLKATREKTTEIMFETFNTAAFYISISSALSLFSQGKREGFVLESGYDCTYAVPIHEGYALTHAIHKLDIAGRDLTEYLSKTSKIGNEIPLKKMHPSTRLEAARDLKEKLGYVALDFEKEMILSSKSSSLNRNYELEDGQVITLGKERFQTTEVLFQPSLIGMEQAGIHEAIYNSIMKCDVDLRKDFFANIYLTGGNTMFPGFAERLKREITALAPQSMNVEIIAPPNRKNSTWIGASIIANMNSTPPYWIFKRDYEESGPSIVHTKCL</sequence>
<dbReference type="PROSITE" id="PS00406">
    <property type="entry name" value="ACTINS_1"/>
    <property type="match status" value="1"/>
</dbReference>
<proteinExistence type="inferred from homology"/>
<dbReference type="InterPro" id="IPR004000">
    <property type="entry name" value="Actin"/>
</dbReference>
<dbReference type="InterPro" id="IPR004001">
    <property type="entry name" value="Actin_CS"/>
</dbReference>
<evidence type="ECO:0000256" key="1">
    <source>
        <dbReference type="RuleBase" id="RU000487"/>
    </source>
</evidence>
<dbReference type="Gene3D" id="3.30.420.40">
    <property type="match status" value="2"/>
</dbReference>
<dbReference type="EMBL" id="JAOAOG010000103">
    <property type="protein sequence ID" value="KAJ6248855.1"/>
    <property type="molecule type" value="Genomic_DNA"/>
</dbReference>
<dbReference type="SUPFAM" id="SSF53067">
    <property type="entry name" value="Actin-like ATPase domain"/>
    <property type="match status" value="2"/>
</dbReference>
<protein>
    <submittedName>
        <fullName evidence="2">Actin-2</fullName>
    </submittedName>
</protein>
<comment type="caution">
    <text evidence="2">The sequence shown here is derived from an EMBL/GenBank/DDBJ whole genome shotgun (WGS) entry which is preliminary data.</text>
</comment>
<organism evidence="2 3">
    <name type="scientific">Anaeramoeba flamelloides</name>
    <dbReference type="NCBI Taxonomy" id="1746091"/>
    <lineage>
        <taxon>Eukaryota</taxon>
        <taxon>Metamonada</taxon>
        <taxon>Anaeramoebidae</taxon>
        <taxon>Anaeramoeba</taxon>
    </lineage>
</organism>
<evidence type="ECO:0000313" key="2">
    <source>
        <dbReference type="EMBL" id="KAJ6248855.1"/>
    </source>
</evidence>